<dbReference type="PANTHER" id="PTHR43744">
    <property type="entry name" value="ABC TRANSPORTER PERMEASE PROTEIN MG189-RELATED-RELATED"/>
    <property type="match status" value="1"/>
</dbReference>
<feature type="transmembrane region" description="Helical" evidence="7">
    <location>
        <begin position="79"/>
        <end position="103"/>
    </location>
</feature>
<keyword evidence="6 7" id="KW-0472">Membrane</keyword>
<feature type="transmembrane region" description="Helical" evidence="7">
    <location>
        <begin position="115"/>
        <end position="136"/>
    </location>
</feature>
<organism evidence="9 10">
    <name type="scientific">Kribbella pratensis</name>
    <dbReference type="NCBI Taxonomy" id="2512112"/>
    <lineage>
        <taxon>Bacteria</taxon>
        <taxon>Bacillati</taxon>
        <taxon>Actinomycetota</taxon>
        <taxon>Actinomycetes</taxon>
        <taxon>Propionibacteriales</taxon>
        <taxon>Kribbellaceae</taxon>
        <taxon>Kribbella</taxon>
    </lineage>
</organism>
<evidence type="ECO:0000256" key="4">
    <source>
        <dbReference type="ARBA" id="ARBA00022692"/>
    </source>
</evidence>
<evidence type="ECO:0000256" key="6">
    <source>
        <dbReference type="ARBA" id="ARBA00023136"/>
    </source>
</evidence>
<dbReference type="GO" id="GO:0005886">
    <property type="term" value="C:plasma membrane"/>
    <property type="evidence" value="ECO:0007669"/>
    <property type="project" value="UniProtKB-SubCell"/>
</dbReference>
<dbReference type="OrthoDB" id="9810086at2"/>
<evidence type="ECO:0000256" key="3">
    <source>
        <dbReference type="ARBA" id="ARBA00022475"/>
    </source>
</evidence>
<dbReference type="InterPro" id="IPR035906">
    <property type="entry name" value="MetI-like_sf"/>
</dbReference>
<evidence type="ECO:0000256" key="1">
    <source>
        <dbReference type="ARBA" id="ARBA00004651"/>
    </source>
</evidence>
<keyword evidence="3" id="KW-1003">Cell membrane</keyword>
<sequence>MTARAVWEEEPTAIGRLSKPVVLTLIALAVAFPLYVVVVTSLSSTEAVTRAGGLVVVPRELTVAAYVQLLSGGVVTRALLISVLITAVGTAFSLGITVLAAYGLSRPGSVFHRPLLFVVLLTFLFGPGIIPSYLLVNSLGLIDHYASLILPTAISAFNLIVMRSFFMGIPGELIDSARIDGAGEFAILRRIVMPLSKAVVAVVGLFYAVGYWNAFFNALLYINDNNKWPLQMVLRTYIVQQQPLPTGAGGIATGTGLGMQPAPGLAIKMAIVVIAIVPVLLVYPFIQRHFTKGVIIGAVKG</sequence>
<feature type="transmembrane region" description="Helical" evidence="7">
    <location>
        <begin position="142"/>
        <end position="161"/>
    </location>
</feature>
<proteinExistence type="inferred from homology"/>
<feature type="transmembrane region" description="Helical" evidence="7">
    <location>
        <begin position="21"/>
        <end position="42"/>
    </location>
</feature>
<dbReference type="RefSeq" id="WP_134102881.1">
    <property type="nucleotide sequence ID" value="NZ_SODP01000001.1"/>
</dbReference>
<accession>A0A4R8CNR3</accession>
<keyword evidence="2 7" id="KW-0813">Transport</keyword>
<dbReference type="GO" id="GO:0055085">
    <property type="term" value="P:transmembrane transport"/>
    <property type="evidence" value="ECO:0007669"/>
    <property type="project" value="InterPro"/>
</dbReference>
<evidence type="ECO:0000259" key="8">
    <source>
        <dbReference type="PROSITE" id="PS50928"/>
    </source>
</evidence>
<evidence type="ECO:0000313" key="10">
    <source>
        <dbReference type="Proteomes" id="UP000295146"/>
    </source>
</evidence>
<name>A0A4R8CNR3_9ACTN</name>
<evidence type="ECO:0000313" key="9">
    <source>
        <dbReference type="EMBL" id="TDW77769.1"/>
    </source>
</evidence>
<feature type="transmembrane region" description="Helical" evidence="7">
    <location>
        <begin position="265"/>
        <end position="286"/>
    </location>
</feature>
<feature type="domain" description="ABC transmembrane type-1" evidence="8">
    <location>
        <begin position="79"/>
        <end position="286"/>
    </location>
</feature>
<dbReference type="PANTHER" id="PTHR43744:SF9">
    <property type="entry name" value="POLYGALACTURONAN_RHAMNOGALACTURONAN TRANSPORT SYSTEM PERMEASE PROTEIN YTCP"/>
    <property type="match status" value="1"/>
</dbReference>
<protein>
    <submittedName>
        <fullName evidence="9">Carbohydrate ABC transporter membrane protein 2 (CUT1 family)</fullName>
    </submittedName>
</protein>
<gene>
    <name evidence="9" type="ORF">EV653_2943</name>
</gene>
<keyword evidence="5 7" id="KW-1133">Transmembrane helix</keyword>
<evidence type="ECO:0000256" key="5">
    <source>
        <dbReference type="ARBA" id="ARBA00022989"/>
    </source>
</evidence>
<dbReference type="Proteomes" id="UP000295146">
    <property type="component" value="Unassembled WGS sequence"/>
</dbReference>
<dbReference type="PROSITE" id="PS50928">
    <property type="entry name" value="ABC_TM1"/>
    <property type="match status" value="1"/>
</dbReference>
<keyword evidence="10" id="KW-1185">Reference proteome</keyword>
<dbReference type="AlphaFoldDB" id="A0A4R8CNR3"/>
<comment type="similarity">
    <text evidence="7">Belongs to the binding-protein-dependent transport system permease family.</text>
</comment>
<dbReference type="Gene3D" id="1.10.3720.10">
    <property type="entry name" value="MetI-like"/>
    <property type="match status" value="1"/>
</dbReference>
<dbReference type="Pfam" id="PF00528">
    <property type="entry name" value="BPD_transp_1"/>
    <property type="match status" value="1"/>
</dbReference>
<dbReference type="CDD" id="cd06261">
    <property type="entry name" value="TM_PBP2"/>
    <property type="match status" value="1"/>
</dbReference>
<reference evidence="9 10" key="1">
    <citation type="submission" date="2019-03" db="EMBL/GenBank/DDBJ databases">
        <title>Genomic Encyclopedia of Type Strains, Phase III (KMG-III): the genomes of soil and plant-associated and newly described type strains.</title>
        <authorList>
            <person name="Whitman W."/>
        </authorList>
    </citation>
    <scope>NUCLEOTIDE SEQUENCE [LARGE SCALE GENOMIC DNA]</scope>
    <source>
        <strain evidence="9 10">VKM Ac-2573</strain>
    </source>
</reference>
<comment type="caution">
    <text evidence="9">The sequence shown here is derived from an EMBL/GenBank/DDBJ whole genome shotgun (WGS) entry which is preliminary data.</text>
</comment>
<feature type="transmembrane region" description="Helical" evidence="7">
    <location>
        <begin position="198"/>
        <end position="222"/>
    </location>
</feature>
<evidence type="ECO:0000256" key="7">
    <source>
        <dbReference type="RuleBase" id="RU363032"/>
    </source>
</evidence>
<dbReference type="EMBL" id="SODP01000001">
    <property type="protein sequence ID" value="TDW77769.1"/>
    <property type="molecule type" value="Genomic_DNA"/>
</dbReference>
<comment type="subcellular location">
    <subcellularLocation>
        <location evidence="1 7">Cell membrane</location>
        <topology evidence="1 7">Multi-pass membrane protein</topology>
    </subcellularLocation>
</comment>
<evidence type="ECO:0000256" key="2">
    <source>
        <dbReference type="ARBA" id="ARBA00022448"/>
    </source>
</evidence>
<keyword evidence="4 7" id="KW-0812">Transmembrane</keyword>
<dbReference type="SUPFAM" id="SSF161098">
    <property type="entry name" value="MetI-like"/>
    <property type="match status" value="1"/>
</dbReference>
<dbReference type="InterPro" id="IPR000515">
    <property type="entry name" value="MetI-like"/>
</dbReference>